<sequence>MVELINDISQIMKKYGREYKIKINPMTVNVYIPISELLEGFPLKEEYIKIVYDSLIENCYIDLKQLNKIKKFIKKNEYEYIGLFFEDIEPAIEVMKYLNKNSKAINELLYTSIDLQEGGD</sequence>
<accession>A0ABX2H4A1</accession>
<gene>
    <name evidence="1" type="ORF">G5B17_01850</name>
</gene>
<comment type="caution">
    <text evidence="1">The sequence shown here is derived from an EMBL/GenBank/DDBJ whole genome shotgun (WGS) entry which is preliminary data.</text>
</comment>
<name>A0ABX2H4A1_9FIRM</name>
<reference evidence="1 2" key="1">
    <citation type="journal article" date="2020" name="Cell Host Microbe">
        <title>Functional and Genomic Variation between Human-Derived Isolates of Lachnospiraceae Reveals Inter- and Intra-Species Diversity.</title>
        <authorList>
            <person name="Sorbara M.T."/>
            <person name="Littmann E.R."/>
            <person name="Fontana E."/>
            <person name="Moody T.U."/>
            <person name="Kohout C.E."/>
            <person name="Gjonbalaj M."/>
            <person name="Eaton V."/>
            <person name="Seok R."/>
            <person name="Leiner I.M."/>
            <person name="Pamer E.G."/>
        </authorList>
    </citation>
    <scope>NUCLEOTIDE SEQUENCE [LARGE SCALE GENOMIC DNA]</scope>
    <source>
        <strain evidence="1 2">MSK.17.74</strain>
    </source>
</reference>
<protein>
    <submittedName>
        <fullName evidence="1">Uncharacterized protein</fullName>
    </submittedName>
</protein>
<organism evidence="1 2">
    <name type="scientific">Blautia faecis</name>
    <dbReference type="NCBI Taxonomy" id="871665"/>
    <lineage>
        <taxon>Bacteria</taxon>
        <taxon>Bacillati</taxon>
        <taxon>Bacillota</taxon>
        <taxon>Clostridia</taxon>
        <taxon>Lachnospirales</taxon>
        <taxon>Lachnospiraceae</taxon>
        <taxon>Blautia</taxon>
    </lineage>
</organism>
<dbReference type="RefSeq" id="WP_173769188.1">
    <property type="nucleotide sequence ID" value="NZ_JAAITS010000004.1"/>
</dbReference>
<dbReference type="Proteomes" id="UP001644719">
    <property type="component" value="Unassembled WGS sequence"/>
</dbReference>
<evidence type="ECO:0000313" key="1">
    <source>
        <dbReference type="EMBL" id="NSG84206.1"/>
    </source>
</evidence>
<evidence type="ECO:0000313" key="2">
    <source>
        <dbReference type="Proteomes" id="UP001644719"/>
    </source>
</evidence>
<keyword evidence="2" id="KW-1185">Reference proteome</keyword>
<dbReference type="EMBL" id="JAAITS010000004">
    <property type="protein sequence ID" value="NSG84206.1"/>
    <property type="molecule type" value="Genomic_DNA"/>
</dbReference>
<proteinExistence type="predicted"/>